<sequence length="423" mass="48291">MQKKISSHSYQKKLVAGLATLLLSIAAMMVVFCATIFIIFKDGVLWVPILVTVITSIPVLLFTKQQWRLLFDVIYHKSGLMKDNATPGSISTEEKVELVIAPANKKLADFNVDVPKESSISMVLCGNVNQKQIGSSTEEEEPVLVINSTSSSEDNERRIRHFKLYRTALKGDWNTAERIYEEDKDYIAAKLSNERDSALHIAAAARHTGFVKKLLEQMQREDLTIKNNVGNTAFFLAAASGEVDIAEAMMEKHGDLVMIRGKDDMLPLHKAALMGNEEMVEYLYQTTGYKLLDHDNDLIELLLILINHRLYDVAFNLVRRHPELASAQDKNEETALHASVVENTSDMIETLYSAWGRLWVKEREKQRRNNKLGWRVQLKKREKDWRRSLTWRSWMRDLTLTGEETPDSAFDLVRCLVMFLGDS</sequence>
<name>A0ACC0XIV6_9ROSI</name>
<organism evidence="1 2">
    <name type="scientific">Pistacia integerrima</name>
    <dbReference type="NCBI Taxonomy" id="434235"/>
    <lineage>
        <taxon>Eukaryota</taxon>
        <taxon>Viridiplantae</taxon>
        <taxon>Streptophyta</taxon>
        <taxon>Embryophyta</taxon>
        <taxon>Tracheophyta</taxon>
        <taxon>Spermatophyta</taxon>
        <taxon>Magnoliopsida</taxon>
        <taxon>eudicotyledons</taxon>
        <taxon>Gunneridae</taxon>
        <taxon>Pentapetalae</taxon>
        <taxon>rosids</taxon>
        <taxon>malvids</taxon>
        <taxon>Sapindales</taxon>
        <taxon>Anacardiaceae</taxon>
        <taxon>Pistacia</taxon>
    </lineage>
</organism>
<comment type="caution">
    <text evidence="1">The sequence shown here is derived from an EMBL/GenBank/DDBJ whole genome shotgun (WGS) entry which is preliminary data.</text>
</comment>
<reference evidence="2" key="1">
    <citation type="journal article" date="2023" name="G3 (Bethesda)">
        <title>Genome assembly and association tests identify interacting loci associated with vigor, precocity, and sex in interspecific pistachio rootstocks.</title>
        <authorList>
            <person name="Palmer W."/>
            <person name="Jacygrad E."/>
            <person name="Sagayaradj S."/>
            <person name="Cavanaugh K."/>
            <person name="Han R."/>
            <person name="Bertier L."/>
            <person name="Beede B."/>
            <person name="Kafkas S."/>
            <person name="Golino D."/>
            <person name="Preece J."/>
            <person name="Michelmore R."/>
        </authorList>
    </citation>
    <scope>NUCLEOTIDE SEQUENCE [LARGE SCALE GENOMIC DNA]</scope>
</reference>
<dbReference type="EMBL" id="CM047747">
    <property type="protein sequence ID" value="KAJ0017543.1"/>
    <property type="molecule type" value="Genomic_DNA"/>
</dbReference>
<evidence type="ECO:0000313" key="1">
    <source>
        <dbReference type="EMBL" id="KAJ0017543.1"/>
    </source>
</evidence>
<accession>A0ACC0XIV6</accession>
<gene>
    <name evidence="1" type="ORF">Pint_12301</name>
</gene>
<evidence type="ECO:0000313" key="2">
    <source>
        <dbReference type="Proteomes" id="UP001163603"/>
    </source>
</evidence>
<dbReference type="Proteomes" id="UP001163603">
    <property type="component" value="Chromosome 12"/>
</dbReference>
<proteinExistence type="predicted"/>
<protein>
    <submittedName>
        <fullName evidence="1">Uncharacterized protein</fullName>
    </submittedName>
</protein>
<keyword evidence="2" id="KW-1185">Reference proteome</keyword>